<name>A0ABU1RQI1_9GAMM</name>
<gene>
    <name evidence="2" type="ORF">J2W94_001287</name>
</gene>
<dbReference type="Pfam" id="PF09509">
    <property type="entry name" value="Hypoth_Ymh"/>
    <property type="match status" value="1"/>
</dbReference>
<evidence type="ECO:0000259" key="1">
    <source>
        <dbReference type="Pfam" id="PF09509"/>
    </source>
</evidence>
<proteinExistence type="predicted"/>
<dbReference type="RefSeq" id="WP_310091276.1">
    <property type="nucleotide sequence ID" value="NZ_JAVDTT010000001.1"/>
</dbReference>
<dbReference type="EMBL" id="JAVDTT010000001">
    <property type="protein sequence ID" value="MDR6841023.1"/>
    <property type="molecule type" value="Genomic_DNA"/>
</dbReference>
<evidence type="ECO:0000313" key="2">
    <source>
        <dbReference type="EMBL" id="MDR6841023.1"/>
    </source>
</evidence>
<evidence type="ECO:0000313" key="3">
    <source>
        <dbReference type="Proteomes" id="UP001254759"/>
    </source>
</evidence>
<dbReference type="Proteomes" id="UP001254759">
    <property type="component" value="Unassembled WGS sequence"/>
</dbReference>
<organism evidence="2 3">
    <name type="scientific">Pseudoxanthomonas sacheonensis</name>
    <dbReference type="NCBI Taxonomy" id="443615"/>
    <lineage>
        <taxon>Bacteria</taxon>
        <taxon>Pseudomonadati</taxon>
        <taxon>Pseudomonadota</taxon>
        <taxon>Gammaproteobacteria</taxon>
        <taxon>Lysobacterales</taxon>
        <taxon>Lysobacteraceae</taxon>
        <taxon>Pseudoxanthomonas</taxon>
    </lineage>
</organism>
<sequence>MEMLASQKDTRVQYHGHAGMTQSCLSAIVGVIQSGERIERAYILTAFERHGFAIKLEVDGIIFVKTGFTSGYPGEGPAGLASALHLLRRHRVDIDEINVSSLFLDRLDGCRLTVSDLSAVTPEQVIRPARYGDYMYGPFARETGESYAMRKLYPPIVPFGIIDDRIVDLAVSLSENADSALMTAYRRLEEIVVKRCGLAGVSGARVFSKAFQADDSVLTWDTADPAEAKGRAALFFACFSAYRNRRAHKELQHSDADVLREFLLLNELYVLESEAILREERSA</sequence>
<reference evidence="2 3" key="1">
    <citation type="submission" date="2023-07" db="EMBL/GenBank/DDBJ databases">
        <title>Sorghum-associated microbial communities from plants grown in Nebraska, USA.</title>
        <authorList>
            <person name="Schachtman D."/>
        </authorList>
    </citation>
    <scope>NUCLEOTIDE SEQUENCE [LARGE SCALE GENOMIC DNA]</scope>
    <source>
        <strain evidence="2 3">BE107</strain>
    </source>
</reference>
<keyword evidence="3" id="KW-1185">Reference proteome</keyword>
<accession>A0ABU1RQI1</accession>
<dbReference type="InterPro" id="IPR012654">
    <property type="entry name" value="CHP02391"/>
</dbReference>
<feature type="domain" description="Conserved hypothetical protein CHP02391" evidence="1">
    <location>
        <begin position="174"/>
        <end position="255"/>
    </location>
</feature>
<comment type="caution">
    <text evidence="2">The sequence shown here is derived from an EMBL/GenBank/DDBJ whole genome shotgun (WGS) entry which is preliminary data.</text>
</comment>
<protein>
    <recommendedName>
        <fullName evidence="1">Conserved hypothetical protein CHP02391 domain-containing protein</fullName>
    </recommendedName>
</protein>